<accession>A0A0E2E1Z5</accession>
<dbReference type="InterPro" id="IPR025164">
    <property type="entry name" value="Toastrack_DUF4097"/>
</dbReference>
<organism evidence="2">
    <name type="scientific">Treponema denticola H-22</name>
    <dbReference type="NCBI Taxonomy" id="999432"/>
    <lineage>
        <taxon>Bacteria</taxon>
        <taxon>Pseudomonadati</taxon>
        <taxon>Spirochaetota</taxon>
        <taxon>Spirochaetia</taxon>
        <taxon>Spirochaetales</taxon>
        <taxon>Treponemataceae</taxon>
        <taxon>Treponema</taxon>
    </lineage>
</organism>
<comment type="caution">
    <text evidence="2">The sequence shown here is derived from an EMBL/GenBank/DDBJ whole genome shotgun (WGS) entry which is preliminary data.</text>
</comment>
<dbReference type="Proteomes" id="UP000011705">
    <property type="component" value="Chromosome"/>
</dbReference>
<proteinExistence type="predicted"/>
<dbReference type="Gene3D" id="2.160.20.120">
    <property type="match status" value="1"/>
</dbReference>
<evidence type="ECO:0000313" key="2">
    <source>
        <dbReference type="EMBL" id="EMB30718.1"/>
    </source>
</evidence>
<dbReference type="RefSeq" id="WP_002671845.1">
    <property type="nucleotide sequence ID" value="NZ_CM001795.1"/>
</dbReference>
<dbReference type="EMBL" id="AGDV01000021">
    <property type="protein sequence ID" value="EMB30718.1"/>
    <property type="molecule type" value="Genomic_DNA"/>
</dbReference>
<dbReference type="AlphaFoldDB" id="A0A0E2E1Z5"/>
<feature type="domain" description="DUF4097" evidence="1">
    <location>
        <begin position="72"/>
        <end position="301"/>
    </location>
</feature>
<protein>
    <recommendedName>
        <fullName evidence="1">DUF4097 domain-containing protein</fullName>
    </recommendedName>
</protein>
<name>A0A0E2E1Z5_TREDN</name>
<dbReference type="Pfam" id="PF13349">
    <property type="entry name" value="DUF4097"/>
    <property type="match status" value="1"/>
</dbReference>
<dbReference type="PATRIC" id="fig|999432.5.peg.2498"/>
<sequence length="303" mass="34503">MKKNIILAFAWFCLAFAVIAFFTNELRRFNRLGYKDFMRFGIINGKFNPHTSVLKEMQFDINEIRFIKASLISEDIKFIPSNDDKIIVKIIGIEENKKLPEIKKEKDALIIKAFETEKKRFFFGWDYSHRIEISIPSAELYIAENAGNGSAENTISAFIESTSSDIRIYDITLKNLHFKSVSGDVIFRNSKIENQFEFNTKSGDIRGEAFIYGFTGTSVSGDFKLRFLSAPKNDSTFSSTSGDFSIYLPKDITGFSCDFNSSSGDYKNSFTGSSAEKKIYDVYKTDSPRLFIKTVSGDCRIRS</sequence>
<gene>
    <name evidence="2" type="ORF">HMPREF9726_02403</name>
</gene>
<reference evidence="2" key="1">
    <citation type="submission" date="2012-01" db="EMBL/GenBank/DDBJ databases">
        <title>The Genome Sequence of Treponema denticola H-22.</title>
        <authorList>
            <consortium name="The Broad Institute Genome Sequencing Platform"/>
            <person name="Earl A."/>
            <person name="Ward D."/>
            <person name="Feldgarden M."/>
            <person name="Gevers D."/>
            <person name="Blanton J.M."/>
            <person name="Fenno C.J."/>
            <person name="Baranova O.V."/>
            <person name="Mathney J."/>
            <person name="Dewhirst F.E."/>
            <person name="Izard J."/>
            <person name="Young S.K."/>
            <person name="Zeng Q."/>
            <person name="Gargeya S."/>
            <person name="Fitzgerald M."/>
            <person name="Haas B."/>
            <person name="Abouelleil A."/>
            <person name="Alvarado L."/>
            <person name="Arachchi H.M."/>
            <person name="Berlin A."/>
            <person name="Chapman S.B."/>
            <person name="Gearin G."/>
            <person name="Goldberg J."/>
            <person name="Griggs A."/>
            <person name="Gujja S."/>
            <person name="Hansen M."/>
            <person name="Heiman D."/>
            <person name="Howarth C."/>
            <person name="Larimer J."/>
            <person name="Lui A."/>
            <person name="MacDonald P.J.P."/>
            <person name="McCowen C."/>
            <person name="Montmayeur A."/>
            <person name="Murphy C."/>
            <person name="Neiman D."/>
            <person name="Pearson M."/>
            <person name="Priest M."/>
            <person name="Roberts A."/>
            <person name="Saif S."/>
            <person name="Shea T."/>
            <person name="Sisk P."/>
            <person name="Stolte C."/>
            <person name="Sykes S."/>
            <person name="Wortman J."/>
            <person name="Nusbaum C."/>
            <person name="Birren B."/>
        </authorList>
    </citation>
    <scope>NUCLEOTIDE SEQUENCE [LARGE SCALE GENOMIC DNA]</scope>
    <source>
        <strain evidence="2">H-22</strain>
    </source>
</reference>
<dbReference type="HOGENOM" id="CLU_918092_0_0_12"/>
<evidence type="ECO:0000259" key="1">
    <source>
        <dbReference type="Pfam" id="PF13349"/>
    </source>
</evidence>